<dbReference type="EMBL" id="FOFS01000001">
    <property type="protein sequence ID" value="SEP69128.1"/>
    <property type="molecule type" value="Genomic_DNA"/>
</dbReference>
<feature type="transmembrane region" description="Helical" evidence="8">
    <location>
        <begin position="205"/>
        <end position="224"/>
    </location>
</feature>
<dbReference type="InterPro" id="IPR026032">
    <property type="entry name" value="HcaT-like"/>
</dbReference>
<keyword evidence="5 8" id="KW-0812">Transmembrane</keyword>
<dbReference type="Gene3D" id="1.20.1250.20">
    <property type="entry name" value="MFS general substrate transporter like domains"/>
    <property type="match status" value="2"/>
</dbReference>
<keyword evidence="2" id="KW-0813">Transport</keyword>
<feature type="transmembrane region" description="Helical" evidence="8">
    <location>
        <begin position="340"/>
        <end position="359"/>
    </location>
</feature>
<keyword evidence="3" id="KW-1003">Cell membrane</keyword>
<dbReference type="PIRSF" id="PIRSF004925">
    <property type="entry name" value="HcaT"/>
    <property type="match status" value="1"/>
</dbReference>
<dbReference type="InterPro" id="IPR036259">
    <property type="entry name" value="MFS_trans_sf"/>
</dbReference>
<feature type="transmembrane region" description="Helical" evidence="8">
    <location>
        <begin position="365"/>
        <end position="382"/>
    </location>
</feature>
<dbReference type="STRING" id="489703.SAMN04488038_101198"/>
<feature type="transmembrane region" description="Helical" evidence="8">
    <location>
        <begin position="142"/>
        <end position="159"/>
    </location>
</feature>
<reference evidence="11" key="1">
    <citation type="submission" date="2016-10" db="EMBL/GenBank/DDBJ databases">
        <authorList>
            <person name="Varghese N."/>
            <person name="Submissions S."/>
        </authorList>
    </citation>
    <scope>NUCLEOTIDE SEQUENCE [LARGE SCALE GENOMIC DNA]</scope>
    <source>
        <strain evidence="11">DSM 25927</strain>
    </source>
</reference>
<dbReference type="InterPro" id="IPR024989">
    <property type="entry name" value="MFS_assoc_dom"/>
</dbReference>
<feature type="transmembrane region" description="Helical" evidence="8">
    <location>
        <begin position="165"/>
        <end position="185"/>
    </location>
</feature>
<evidence type="ECO:0000313" key="11">
    <source>
        <dbReference type="Proteomes" id="UP000199233"/>
    </source>
</evidence>
<dbReference type="SUPFAM" id="SSF103473">
    <property type="entry name" value="MFS general substrate transporter"/>
    <property type="match status" value="1"/>
</dbReference>
<comment type="subcellular location">
    <subcellularLocation>
        <location evidence="1">Cell inner membrane</location>
        <topology evidence="1">Multi-pass membrane protein</topology>
    </subcellularLocation>
</comment>
<feature type="transmembrane region" description="Helical" evidence="8">
    <location>
        <begin position="83"/>
        <end position="106"/>
    </location>
</feature>
<dbReference type="PROSITE" id="PS50850">
    <property type="entry name" value="MFS"/>
    <property type="match status" value="1"/>
</dbReference>
<keyword evidence="7 8" id="KW-0472">Membrane</keyword>
<evidence type="ECO:0000256" key="3">
    <source>
        <dbReference type="ARBA" id="ARBA00022475"/>
    </source>
</evidence>
<evidence type="ECO:0000256" key="6">
    <source>
        <dbReference type="ARBA" id="ARBA00022989"/>
    </source>
</evidence>
<dbReference type="GO" id="GO:0015528">
    <property type="term" value="F:lactose:proton symporter activity"/>
    <property type="evidence" value="ECO:0007669"/>
    <property type="project" value="TreeGrafter"/>
</dbReference>
<dbReference type="AlphaFoldDB" id="A0A1H8ZZE7"/>
<sequence length="401" mass="43999">MPGPTAGAAHSRLQWRLAAFYFFYYGTVGAFMPYWSPYLAARGFTPVQMGIVYAAMGILRCVVPLGWGWYADRSGRRIGLIRVGSLAALALFMLIPFVPGVFWVSVCMLSYALFWHGLLAQFEAVALTHLEAINADYAHVRLWGSLGFIVSVLGLAPLLDRTGALWLPYLVAVFWIGMAASSWLVPEAPKLPQHREREGGLLRVLRDPGVIALLLVCLCSQTSFAPYYNFFTLFVEREGHSHTLIGWLWAVAVTAEIGFFLYASRLIPRLGERRMMIIALAATALRWALTAIGAGSLPLLLLLQLGHALSFAAFHAVAMRYVQHYFPGSLQGRGQALYNAMAYGVGGSIGSIGGGYIWQLWDPQAVFYAAALIGAGGFWLAWRRLPGIVVSDRPHSAKVIG</sequence>
<feature type="transmembrane region" description="Helical" evidence="8">
    <location>
        <begin position="17"/>
        <end position="35"/>
    </location>
</feature>
<evidence type="ECO:0000313" key="10">
    <source>
        <dbReference type="EMBL" id="SEP69128.1"/>
    </source>
</evidence>
<evidence type="ECO:0000256" key="2">
    <source>
        <dbReference type="ARBA" id="ARBA00022448"/>
    </source>
</evidence>
<proteinExistence type="predicted"/>
<dbReference type="PANTHER" id="PTHR23522:SF10">
    <property type="entry name" value="3-PHENYLPROPIONIC ACID TRANSPORTER-RELATED"/>
    <property type="match status" value="1"/>
</dbReference>
<evidence type="ECO:0000256" key="4">
    <source>
        <dbReference type="ARBA" id="ARBA00022519"/>
    </source>
</evidence>
<accession>A0A1H8ZZE7</accession>
<dbReference type="GO" id="GO:0030395">
    <property type="term" value="F:lactose binding"/>
    <property type="evidence" value="ECO:0007669"/>
    <property type="project" value="TreeGrafter"/>
</dbReference>
<keyword evidence="4" id="KW-0997">Cell inner membrane</keyword>
<evidence type="ECO:0000256" key="5">
    <source>
        <dbReference type="ARBA" id="ARBA00022692"/>
    </source>
</evidence>
<dbReference type="Pfam" id="PF12832">
    <property type="entry name" value="MFS_1_like"/>
    <property type="match status" value="1"/>
</dbReference>
<protein>
    <submittedName>
        <fullName evidence="10">MFS transporter, PPP family, 3-phenylpropionic acid transporter</fullName>
    </submittedName>
</protein>
<feature type="transmembrane region" description="Helical" evidence="8">
    <location>
        <begin position="244"/>
        <end position="263"/>
    </location>
</feature>
<feature type="domain" description="Major facilitator superfamily (MFS) profile" evidence="9">
    <location>
        <begin position="209"/>
        <end position="401"/>
    </location>
</feature>
<dbReference type="PANTHER" id="PTHR23522">
    <property type="entry name" value="BLL5896 PROTEIN"/>
    <property type="match status" value="1"/>
</dbReference>
<keyword evidence="6 8" id="KW-1133">Transmembrane helix</keyword>
<gene>
    <name evidence="10" type="ORF">SAMN04488038_101198</name>
</gene>
<evidence type="ECO:0000256" key="7">
    <source>
        <dbReference type="ARBA" id="ARBA00023136"/>
    </source>
</evidence>
<feature type="transmembrane region" description="Helical" evidence="8">
    <location>
        <begin position="47"/>
        <end position="71"/>
    </location>
</feature>
<name>A0A1H8ZZE7_9GAMM</name>
<dbReference type="GO" id="GO:0005886">
    <property type="term" value="C:plasma membrane"/>
    <property type="evidence" value="ECO:0007669"/>
    <property type="project" value="UniProtKB-SubCell"/>
</dbReference>
<evidence type="ECO:0000256" key="1">
    <source>
        <dbReference type="ARBA" id="ARBA00004429"/>
    </source>
</evidence>
<keyword evidence="11" id="KW-1185">Reference proteome</keyword>
<dbReference type="RefSeq" id="WP_093280805.1">
    <property type="nucleotide sequence ID" value="NZ_FOFS01000001.1"/>
</dbReference>
<dbReference type="OrthoDB" id="9150135at2"/>
<organism evidence="10 11">
    <name type="scientific">Solimonas aquatica</name>
    <dbReference type="NCBI Taxonomy" id="489703"/>
    <lineage>
        <taxon>Bacteria</taxon>
        <taxon>Pseudomonadati</taxon>
        <taxon>Pseudomonadota</taxon>
        <taxon>Gammaproteobacteria</taxon>
        <taxon>Nevskiales</taxon>
        <taxon>Nevskiaceae</taxon>
        <taxon>Solimonas</taxon>
    </lineage>
</organism>
<dbReference type="NCBIfam" id="NF037955">
    <property type="entry name" value="mfs"/>
    <property type="match status" value="1"/>
</dbReference>
<dbReference type="InterPro" id="IPR020846">
    <property type="entry name" value="MFS_dom"/>
</dbReference>
<evidence type="ECO:0000256" key="8">
    <source>
        <dbReference type="SAM" id="Phobius"/>
    </source>
</evidence>
<evidence type="ECO:0000259" key="9">
    <source>
        <dbReference type="PROSITE" id="PS50850"/>
    </source>
</evidence>
<dbReference type="Proteomes" id="UP000199233">
    <property type="component" value="Unassembled WGS sequence"/>
</dbReference>